<dbReference type="GO" id="GO:0003677">
    <property type="term" value="F:DNA binding"/>
    <property type="evidence" value="ECO:0007669"/>
    <property type="project" value="InterPro"/>
</dbReference>
<evidence type="ECO:0000259" key="2">
    <source>
        <dbReference type="Pfam" id="PF23704"/>
    </source>
</evidence>
<proteinExistence type="predicted"/>
<dbReference type="GO" id="GO:0000127">
    <property type="term" value="C:transcription factor TFIIIC complex"/>
    <property type="evidence" value="ECO:0007669"/>
    <property type="project" value="InterPro"/>
</dbReference>
<dbReference type="PANTHER" id="PTHR15180:SF1">
    <property type="entry name" value="GENERAL TRANSCRIPTION FACTOR 3C POLYPEPTIDE 1"/>
    <property type="match status" value="1"/>
</dbReference>
<dbReference type="GO" id="GO:0006384">
    <property type="term" value="P:transcription initiation at RNA polymerase III promoter"/>
    <property type="evidence" value="ECO:0007669"/>
    <property type="project" value="InterPro"/>
</dbReference>
<feature type="domain" description="General transcription factor 3C polypeptide 1 winged-helix" evidence="2">
    <location>
        <begin position="4"/>
        <end position="62"/>
    </location>
</feature>
<feature type="region of interest" description="Disordered" evidence="1">
    <location>
        <begin position="1085"/>
        <end position="1108"/>
    </location>
</feature>
<dbReference type="Pfam" id="PF24101">
    <property type="entry name" value="WHD_GTF3C1"/>
    <property type="match status" value="1"/>
</dbReference>
<reference evidence="4" key="1">
    <citation type="submission" date="2024-06" db="EMBL/GenBank/DDBJ databases">
        <authorList>
            <person name="Liu X."/>
            <person name="Lenzi L."/>
            <person name="Haldenby T S."/>
            <person name="Uol C."/>
        </authorList>
    </citation>
    <scope>NUCLEOTIDE SEQUENCE</scope>
</reference>
<sequence length="1219" mass="139356">MYFVDILLREIATEGLEGITISKLWEHLSYKESQFPWSLDDNSKQFLWSTILSIDSIDVYVNPEPVLSCGPYDRREWLVDDDRGVYYEVPAEYMPPEIFPVATSSEVGSCRFYDRRVKVTEQVRQSEELHSLKNVLAKYRYNGVPTTNCEGLVHAGVSPSTVWYARQKLESLGLIHVQLHMTKVGKLPMSTGPLLNHWRYNRNFPFPHGVIIEKLTRFLNSQPKKACPAVKVRGVLGLNIRGYKRAIKFGLRHQFVTIRNWNFKDYCSFALDKPCEELTEEDMDAVRAKVYGKKPAHVAVVSVIFLKKMFSAETWLADMDKANKRKTGCNGADDAEGSAEEDEVAEAETEALTPFTGLKMECSAISDITTAECSLSATDQSGPSEECGASETVEKSKPPVLLFRNYKRSLAAFPCLNTEESLTVQIARRFLPHEITCAQLFKDTPFEYFAARRVIVGLEHLRVLKIIKRSMDATFVIYRQLYTDEERIASLDGTSQGNGDGVRQLNLQTQRQKRRQFILDYLSEHRVITSVVQLRHLLWEHEAEQGLKIRMDRKSLTRILDELVKEKRVVVKSVKAIVGDLRFLCHPDVGPDDPAIKAALHSLELGVLKRKVKLESCEFEPTAQTIPPISSEVMATVQVKNRGCCPRSRRRLLLHQYLYYVTHVLPPDASPIIPATENRPAVYCDDNSWRRYVGPVAHPDDLPPGWFNVTDVLRSMPCGLYMHLLSSSQLPRIVCRWLGLNEYLCNLTSEEIASIDEELKPSRDDTPLSEMLLFPLNAVSPPGGPHGRVMNWMLSERRLRTMTSYIQELGLQGLITTQEKKVPRLRNLVHLYLHKNATLLDTRAAGPAYRVLTDITHCRLHRFQFNTMEDVSSYWQTCELICQYTRLGHRSVKDELDIQMVPCVIPKYSGDPASVVDDGQLPVISWPKELVKKFKCVNDDGVELRPCGACGFNPADFTHNARNWRAAQFLHKPKTRKKRRRGRARSSSGSSESSDESDNRNPPRYSSYRLPFEKRRKQKCAEECLWPWCDRLFPDSDYPPSFDPHPKVYEDEINSSSPPTAELKKPSGIGCRIGLRSRGVDAEARVLPDNNSSATKTDIDPSIPKDTSRDILEVEPKTRLQRKHAYRNLRHLRRSRTTKKKNEQRPRREVQKNPARAVSDKRMPRRMWSNNEDQLLVICRVASILITGVCPRESLCVSYVVVRDIIRQYIPKLSRIRAS</sequence>
<dbReference type="InterPro" id="IPR056428">
    <property type="entry name" value="WH_GTF3C1"/>
</dbReference>
<protein>
    <recommendedName>
        <fullName evidence="6">B-block binding subunit of TFIIIC domain-containing protein</fullName>
    </recommendedName>
</protein>
<dbReference type="EMBL" id="CAXLJL010000156">
    <property type="protein sequence ID" value="CAL5133595.1"/>
    <property type="molecule type" value="Genomic_DNA"/>
</dbReference>
<gene>
    <name evidence="4" type="ORF">CDAUBV1_LOCUS6864</name>
</gene>
<evidence type="ECO:0000259" key="3">
    <source>
        <dbReference type="Pfam" id="PF24101"/>
    </source>
</evidence>
<feature type="compositionally biased region" description="Basic residues" evidence="1">
    <location>
        <begin position="971"/>
        <end position="984"/>
    </location>
</feature>
<evidence type="ECO:0000256" key="1">
    <source>
        <dbReference type="SAM" id="MobiDB-lite"/>
    </source>
</evidence>
<feature type="compositionally biased region" description="Basic and acidic residues" evidence="1">
    <location>
        <begin position="1140"/>
        <end position="1151"/>
    </location>
</feature>
<evidence type="ECO:0000313" key="5">
    <source>
        <dbReference type="Proteomes" id="UP001497525"/>
    </source>
</evidence>
<accession>A0AAV2T8W8</accession>
<dbReference type="CDD" id="cd16169">
    <property type="entry name" value="Tau138_eWH"/>
    <property type="match status" value="1"/>
</dbReference>
<evidence type="ECO:0000313" key="4">
    <source>
        <dbReference type="EMBL" id="CAL5133595.1"/>
    </source>
</evidence>
<comment type="caution">
    <text evidence="4">The sequence shown here is derived from an EMBL/GenBank/DDBJ whole genome shotgun (WGS) entry which is preliminary data.</text>
</comment>
<dbReference type="AlphaFoldDB" id="A0AAV2T8W8"/>
<feature type="region of interest" description="Disordered" evidence="1">
    <location>
        <begin position="1134"/>
        <end position="1161"/>
    </location>
</feature>
<dbReference type="InterPro" id="IPR044210">
    <property type="entry name" value="Tfc3-like"/>
</dbReference>
<dbReference type="PANTHER" id="PTHR15180">
    <property type="entry name" value="GENERAL TRANSCRIPTION FACTOR 3C POLYPEPTIDE 1"/>
    <property type="match status" value="1"/>
</dbReference>
<organism evidence="4 5">
    <name type="scientific">Calicophoron daubneyi</name>
    <name type="common">Rumen fluke</name>
    <name type="synonym">Paramphistomum daubneyi</name>
    <dbReference type="NCBI Taxonomy" id="300641"/>
    <lineage>
        <taxon>Eukaryota</taxon>
        <taxon>Metazoa</taxon>
        <taxon>Spiralia</taxon>
        <taxon>Lophotrochozoa</taxon>
        <taxon>Platyhelminthes</taxon>
        <taxon>Trematoda</taxon>
        <taxon>Digenea</taxon>
        <taxon>Plagiorchiida</taxon>
        <taxon>Pronocephalata</taxon>
        <taxon>Paramphistomoidea</taxon>
        <taxon>Paramphistomidae</taxon>
        <taxon>Calicophoron</taxon>
    </lineage>
</organism>
<evidence type="ECO:0008006" key="6">
    <source>
        <dbReference type="Google" id="ProtNLM"/>
    </source>
</evidence>
<dbReference type="InterPro" id="IPR035625">
    <property type="entry name" value="Tfc3-like_eWH"/>
</dbReference>
<dbReference type="GO" id="GO:0042791">
    <property type="term" value="P:5S class rRNA transcription by RNA polymerase III"/>
    <property type="evidence" value="ECO:0007669"/>
    <property type="project" value="TreeGrafter"/>
</dbReference>
<dbReference type="Proteomes" id="UP001497525">
    <property type="component" value="Unassembled WGS sequence"/>
</dbReference>
<dbReference type="Pfam" id="PF23704">
    <property type="entry name" value="WHD_GTF3C1_N"/>
    <property type="match status" value="1"/>
</dbReference>
<feature type="domain" description="GTF3C1 extended winged-helix" evidence="3">
    <location>
        <begin position="507"/>
        <end position="599"/>
    </location>
</feature>
<dbReference type="InterPro" id="IPR056467">
    <property type="entry name" value="eWH_GTF3C1"/>
</dbReference>
<name>A0AAV2T8W8_CALDB</name>
<feature type="region of interest" description="Disordered" evidence="1">
    <location>
        <begin position="968"/>
        <end position="1007"/>
    </location>
</feature>